<feature type="compositionally biased region" description="Basic and acidic residues" evidence="7">
    <location>
        <begin position="1"/>
        <end position="11"/>
    </location>
</feature>
<feature type="region of interest" description="Disordered" evidence="7">
    <location>
        <begin position="1"/>
        <end position="71"/>
    </location>
</feature>
<keyword evidence="2" id="KW-0677">Repeat</keyword>
<feature type="repeat" description="WD" evidence="6">
    <location>
        <begin position="123"/>
        <end position="164"/>
    </location>
</feature>
<dbReference type="InterPro" id="IPR019775">
    <property type="entry name" value="WD40_repeat_CS"/>
</dbReference>
<feature type="repeat" description="WD" evidence="6">
    <location>
        <begin position="81"/>
        <end position="122"/>
    </location>
</feature>
<dbReference type="InterPro" id="IPR059122">
    <property type="entry name" value="Beta-prop_WDR5-like"/>
</dbReference>
<name>A0A4U0X185_9PEZI</name>
<gene>
    <name evidence="9" type="ORF">B0A55_08849</name>
</gene>
<evidence type="ECO:0000313" key="10">
    <source>
        <dbReference type="Proteomes" id="UP000309340"/>
    </source>
</evidence>
<dbReference type="Pfam" id="PF25175">
    <property type="entry name" value="Beta-prop_WDR5"/>
    <property type="match status" value="1"/>
</dbReference>
<feature type="repeat" description="WD" evidence="6">
    <location>
        <begin position="354"/>
        <end position="385"/>
    </location>
</feature>
<comment type="function">
    <text evidence="5">Involved in mitochondrial fission. Acts as an adapter protein required to form mitochondrial fission complexes. Formation of these complexes is required to promote constriction and fission of the mitochondrial compartment at a late step in mitochondrial division.</text>
</comment>
<accession>A0A4U0X185</accession>
<dbReference type="PRINTS" id="PR00320">
    <property type="entry name" value="GPROTEINBRPT"/>
</dbReference>
<keyword evidence="10" id="KW-1185">Reference proteome</keyword>
<evidence type="ECO:0000256" key="2">
    <source>
        <dbReference type="ARBA" id="ARBA00022737"/>
    </source>
</evidence>
<dbReference type="GO" id="GO:0048188">
    <property type="term" value="C:Set1C/COMPASS complex"/>
    <property type="evidence" value="ECO:0007669"/>
    <property type="project" value="TreeGrafter"/>
</dbReference>
<evidence type="ECO:0000256" key="6">
    <source>
        <dbReference type="PROSITE-ProRule" id="PRU00221"/>
    </source>
</evidence>
<feature type="repeat" description="WD" evidence="6">
    <location>
        <begin position="166"/>
        <end position="207"/>
    </location>
</feature>
<dbReference type="InterPro" id="IPR036322">
    <property type="entry name" value="WD40_repeat_dom_sf"/>
</dbReference>
<evidence type="ECO:0000256" key="4">
    <source>
        <dbReference type="ARBA" id="ARBA00039789"/>
    </source>
</evidence>
<dbReference type="PANTHER" id="PTHR22847:SF637">
    <property type="entry name" value="WD REPEAT DOMAIN 5B"/>
    <property type="match status" value="1"/>
</dbReference>
<dbReference type="SUPFAM" id="SSF50978">
    <property type="entry name" value="WD40 repeat-like"/>
    <property type="match status" value="1"/>
</dbReference>
<dbReference type="PROSITE" id="PS50082">
    <property type="entry name" value="WD_REPEATS_2"/>
    <property type="match status" value="6"/>
</dbReference>
<keyword evidence="1 6" id="KW-0853">WD repeat</keyword>
<evidence type="ECO:0000256" key="1">
    <source>
        <dbReference type="ARBA" id="ARBA00022574"/>
    </source>
</evidence>
<dbReference type="InterPro" id="IPR001680">
    <property type="entry name" value="WD40_rpt"/>
</dbReference>
<proteinExistence type="inferred from homology"/>
<evidence type="ECO:0000256" key="3">
    <source>
        <dbReference type="ARBA" id="ARBA00038415"/>
    </source>
</evidence>
<dbReference type="GO" id="GO:0042393">
    <property type="term" value="F:histone binding"/>
    <property type="evidence" value="ECO:0007669"/>
    <property type="project" value="TreeGrafter"/>
</dbReference>
<dbReference type="InterPro" id="IPR015943">
    <property type="entry name" value="WD40/YVTN_repeat-like_dom_sf"/>
</dbReference>
<dbReference type="EMBL" id="NAJQ01000419">
    <property type="protein sequence ID" value="TKA69994.1"/>
    <property type="molecule type" value="Genomic_DNA"/>
</dbReference>
<dbReference type="Gene3D" id="2.130.10.10">
    <property type="entry name" value="YVTN repeat-like/Quinoprotein amine dehydrogenase"/>
    <property type="match status" value="1"/>
</dbReference>
<dbReference type="PROSITE" id="PS00678">
    <property type="entry name" value="WD_REPEATS_1"/>
    <property type="match status" value="4"/>
</dbReference>
<evidence type="ECO:0000256" key="7">
    <source>
        <dbReference type="SAM" id="MobiDB-lite"/>
    </source>
</evidence>
<dbReference type="AlphaFoldDB" id="A0A4U0X185"/>
<reference evidence="9 10" key="1">
    <citation type="submission" date="2017-03" db="EMBL/GenBank/DDBJ databases">
        <title>Genomes of endolithic fungi from Antarctica.</title>
        <authorList>
            <person name="Coleine C."/>
            <person name="Masonjones S."/>
            <person name="Stajich J.E."/>
        </authorList>
    </citation>
    <scope>NUCLEOTIDE SEQUENCE [LARGE SCALE GENOMIC DNA]</scope>
    <source>
        <strain evidence="9 10">CCFEE 5184</strain>
    </source>
</reference>
<feature type="repeat" description="WD" evidence="6">
    <location>
        <begin position="208"/>
        <end position="249"/>
    </location>
</feature>
<sequence length="427" mass="46564">MSITEHDEPARRSPKRKRSESPNGIPQHDGAPDAAALQYGYDEEMPSELQSPAEQDEDGMAAKRQRRERPRRLNYVPYMTLRGHKRGVAAVKFSPDGRWIASCSADATIKIWDATTGAHSRTLEGHLAGISTIAWSPDSKVLASGSDDKIIRLWDIATGKALPSPLIGHHNYVYSLAFSPKGNMIVSGSYDEAVFLWDVRTARPMRSLPAHSDPVSGVDFVRDGTLIASCSSDGLIRIWDTSTTQCLKTLVHEDNAAVTSVRFSPNGKYVLACTLDSCLRLWNYVDGRCIKTYQGHKNEKYSINAAFGAYTAELGAASEMDGEEPERWAFAVCGSEDGRAVLWDVSSKEVLQELKAHEGVMLGVDVGPDDTIVTCGLDKTIRMWKRQPLPPDANGVHESTVVVPIVAPVVEDSTPVNGTPAGTQEDG</sequence>
<evidence type="ECO:0000313" key="9">
    <source>
        <dbReference type="EMBL" id="TKA69994.1"/>
    </source>
</evidence>
<dbReference type="Proteomes" id="UP000309340">
    <property type="component" value="Unassembled WGS sequence"/>
</dbReference>
<organism evidence="9 10">
    <name type="scientific">Friedmanniomyces simplex</name>
    <dbReference type="NCBI Taxonomy" id="329884"/>
    <lineage>
        <taxon>Eukaryota</taxon>
        <taxon>Fungi</taxon>
        <taxon>Dikarya</taxon>
        <taxon>Ascomycota</taxon>
        <taxon>Pezizomycotina</taxon>
        <taxon>Dothideomycetes</taxon>
        <taxon>Dothideomycetidae</taxon>
        <taxon>Mycosphaerellales</taxon>
        <taxon>Teratosphaeriaceae</taxon>
        <taxon>Friedmanniomyces</taxon>
    </lineage>
</organism>
<dbReference type="PROSITE" id="PS50294">
    <property type="entry name" value="WD_REPEATS_REGION"/>
    <property type="match status" value="5"/>
</dbReference>
<feature type="domain" description="WDR5-like beta-propeller" evidence="8">
    <location>
        <begin position="80"/>
        <end position="385"/>
    </location>
</feature>
<dbReference type="CDD" id="cd00200">
    <property type="entry name" value="WD40"/>
    <property type="match status" value="1"/>
</dbReference>
<dbReference type="SMART" id="SM00320">
    <property type="entry name" value="WD40"/>
    <property type="match status" value="7"/>
</dbReference>
<dbReference type="PANTHER" id="PTHR22847">
    <property type="entry name" value="WD40 REPEAT PROTEIN"/>
    <property type="match status" value="1"/>
</dbReference>
<comment type="caution">
    <text evidence="9">The sequence shown here is derived from an EMBL/GenBank/DDBJ whole genome shotgun (WGS) entry which is preliminary data.</text>
</comment>
<protein>
    <recommendedName>
        <fullName evidence="4">Mitochondrial division protein 1</fullName>
    </recommendedName>
</protein>
<evidence type="ECO:0000256" key="5">
    <source>
        <dbReference type="ARBA" id="ARBA00043913"/>
    </source>
</evidence>
<dbReference type="STRING" id="329884.A0A4U0X185"/>
<dbReference type="OrthoDB" id="674604at2759"/>
<feature type="repeat" description="WD" evidence="6">
    <location>
        <begin position="251"/>
        <end position="292"/>
    </location>
</feature>
<evidence type="ECO:0000259" key="8">
    <source>
        <dbReference type="Pfam" id="PF25175"/>
    </source>
</evidence>
<dbReference type="InterPro" id="IPR020472">
    <property type="entry name" value="WD40_PAC1"/>
</dbReference>
<dbReference type="FunFam" id="2.130.10.10:FF:000510">
    <property type="entry name" value="WD repeat protein"/>
    <property type="match status" value="1"/>
</dbReference>
<comment type="similarity">
    <text evidence="3">Belongs to the WD repeat MDV1/CAF4 family.</text>
</comment>